<evidence type="ECO:0000256" key="4">
    <source>
        <dbReference type="ARBA" id="ARBA00023125"/>
    </source>
</evidence>
<dbReference type="PROSITE" id="PS50209">
    <property type="entry name" value="CARD"/>
    <property type="match status" value="1"/>
</dbReference>
<dbReference type="AlphaFoldDB" id="A0AA88YUH3"/>
<dbReference type="InterPro" id="IPR001315">
    <property type="entry name" value="CARD"/>
</dbReference>
<dbReference type="GO" id="GO:0003713">
    <property type="term" value="F:transcription coactivator activity"/>
    <property type="evidence" value="ECO:0007669"/>
    <property type="project" value="InterPro"/>
</dbReference>
<keyword evidence="4" id="KW-0238">DNA-binding</keyword>
<evidence type="ECO:0000256" key="5">
    <source>
        <dbReference type="ARBA" id="ARBA00023163"/>
    </source>
</evidence>
<evidence type="ECO:0000313" key="9">
    <source>
        <dbReference type="Proteomes" id="UP001186944"/>
    </source>
</evidence>
<evidence type="ECO:0000256" key="6">
    <source>
        <dbReference type="ARBA" id="ARBA00023242"/>
    </source>
</evidence>
<feature type="domain" description="CARD" evidence="7">
    <location>
        <begin position="1"/>
        <end position="90"/>
    </location>
</feature>
<reference evidence="8" key="1">
    <citation type="submission" date="2019-08" db="EMBL/GenBank/DDBJ databases">
        <title>The improved chromosome-level genome for the pearl oyster Pinctada fucata martensii using PacBio sequencing and Hi-C.</title>
        <authorList>
            <person name="Zheng Z."/>
        </authorList>
    </citation>
    <scope>NUCLEOTIDE SEQUENCE</scope>
    <source>
        <strain evidence="8">ZZ-2019</strain>
        <tissue evidence="8">Adductor muscle</tissue>
    </source>
</reference>
<evidence type="ECO:0000259" key="7">
    <source>
        <dbReference type="PROSITE" id="PS50209"/>
    </source>
</evidence>
<comment type="similarity">
    <text evidence="2">Belongs to the transcriptional coactivator PC4 family.</text>
</comment>
<dbReference type="InterPro" id="IPR011029">
    <property type="entry name" value="DEATH-like_dom_sf"/>
</dbReference>
<dbReference type="GO" id="GO:0003677">
    <property type="term" value="F:DNA binding"/>
    <property type="evidence" value="ECO:0007669"/>
    <property type="project" value="UniProtKB-KW"/>
</dbReference>
<dbReference type="SMART" id="SM00114">
    <property type="entry name" value="CARD"/>
    <property type="match status" value="1"/>
</dbReference>
<keyword evidence="5" id="KW-0804">Transcription</keyword>
<dbReference type="InterPro" id="IPR045125">
    <property type="entry name" value="Sub1/Tcp4-like"/>
</dbReference>
<dbReference type="Gene3D" id="2.30.31.10">
    <property type="entry name" value="Transcriptional Coactivator Pc4, Chain A"/>
    <property type="match status" value="2"/>
</dbReference>
<accession>A0AA88YUH3</accession>
<protein>
    <recommendedName>
        <fullName evidence="7">CARD domain-containing protein</fullName>
    </recommendedName>
</protein>
<organism evidence="8 9">
    <name type="scientific">Pinctada imbricata</name>
    <name type="common">Atlantic pearl-oyster</name>
    <name type="synonym">Pinctada martensii</name>
    <dbReference type="NCBI Taxonomy" id="66713"/>
    <lineage>
        <taxon>Eukaryota</taxon>
        <taxon>Metazoa</taxon>
        <taxon>Spiralia</taxon>
        <taxon>Lophotrochozoa</taxon>
        <taxon>Mollusca</taxon>
        <taxon>Bivalvia</taxon>
        <taxon>Autobranchia</taxon>
        <taxon>Pteriomorphia</taxon>
        <taxon>Pterioida</taxon>
        <taxon>Pterioidea</taxon>
        <taxon>Pteriidae</taxon>
        <taxon>Pinctada</taxon>
    </lineage>
</organism>
<dbReference type="InterPro" id="IPR009044">
    <property type="entry name" value="ssDNA-bd_transcriptional_reg"/>
</dbReference>
<sequence length="303" mass="35252">MEQNHQEVIRKNYDTLLKKMNLNKVVKNLHDMRILTSEMKEKIDNEKSIFAKGKIMIDNIIHRGPHAFMAFRMALMKAGDYHLAKILLEESKSTKGEGTEKQLDRDLVIDLDNDSDQTAEQSKESLNQQRCMINLGDNIYLVVKTYNGDLTIHIRQFEETLDGKLFPTKKGVIFPLHRWVLFLSYEENITKCLKSHSDLEEEQSWHLGGGVFAKIHPDYPNVNIRHFWKPENSAGPVPTKKGVILNRFRYNNLLEGMKKIQEVVPELMNIEPCPYSDDHQNQQGMLDCKECTPFPMHSYSEEY</sequence>
<dbReference type="GO" id="GO:0042981">
    <property type="term" value="P:regulation of apoptotic process"/>
    <property type="evidence" value="ECO:0007669"/>
    <property type="project" value="InterPro"/>
</dbReference>
<dbReference type="CDD" id="cd01671">
    <property type="entry name" value="CARD"/>
    <property type="match status" value="1"/>
</dbReference>
<dbReference type="PANTHER" id="PTHR13215">
    <property type="entry name" value="RNA POLYMERASE II TRANSCRIPTIONAL COACTIVATOR"/>
    <property type="match status" value="1"/>
</dbReference>
<evidence type="ECO:0000313" key="8">
    <source>
        <dbReference type="EMBL" id="KAK3108066.1"/>
    </source>
</evidence>
<keyword evidence="9" id="KW-1185">Reference proteome</keyword>
<gene>
    <name evidence="8" type="ORF">FSP39_000533</name>
</gene>
<dbReference type="SUPFAM" id="SSF54447">
    <property type="entry name" value="ssDNA-binding transcriptional regulator domain"/>
    <property type="match status" value="1"/>
</dbReference>
<keyword evidence="3" id="KW-0805">Transcription regulation</keyword>
<evidence type="ECO:0000256" key="3">
    <source>
        <dbReference type="ARBA" id="ARBA00023015"/>
    </source>
</evidence>
<proteinExistence type="inferred from homology"/>
<dbReference type="EMBL" id="VSWD01000001">
    <property type="protein sequence ID" value="KAK3108066.1"/>
    <property type="molecule type" value="Genomic_DNA"/>
</dbReference>
<evidence type="ECO:0000256" key="2">
    <source>
        <dbReference type="ARBA" id="ARBA00009001"/>
    </source>
</evidence>
<dbReference type="Pfam" id="PF02229">
    <property type="entry name" value="PC4"/>
    <property type="match status" value="1"/>
</dbReference>
<evidence type="ECO:0000256" key="1">
    <source>
        <dbReference type="ARBA" id="ARBA00004123"/>
    </source>
</evidence>
<keyword evidence="6" id="KW-0539">Nucleus</keyword>
<dbReference type="SUPFAM" id="SSF47986">
    <property type="entry name" value="DEATH domain"/>
    <property type="match status" value="1"/>
</dbReference>
<dbReference type="Gene3D" id="1.10.533.10">
    <property type="entry name" value="Death Domain, Fas"/>
    <property type="match status" value="1"/>
</dbReference>
<name>A0AA88YUH3_PINIB</name>
<dbReference type="Proteomes" id="UP001186944">
    <property type="component" value="Unassembled WGS sequence"/>
</dbReference>
<dbReference type="GO" id="GO:0005634">
    <property type="term" value="C:nucleus"/>
    <property type="evidence" value="ECO:0007669"/>
    <property type="project" value="UniProtKB-SubCell"/>
</dbReference>
<comment type="subcellular location">
    <subcellularLocation>
        <location evidence="1">Nucleus</location>
    </subcellularLocation>
</comment>
<comment type="caution">
    <text evidence="8">The sequence shown here is derived from an EMBL/GenBank/DDBJ whole genome shotgun (WGS) entry which is preliminary data.</text>
</comment>
<dbReference type="InterPro" id="IPR003173">
    <property type="entry name" value="PC4_C"/>
</dbReference>
<dbReference type="GO" id="GO:0060261">
    <property type="term" value="P:positive regulation of transcription initiation by RNA polymerase II"/>
    <property type="evidence" value="ECO:0007669"/>
    <property type="project" value="InterPro"/>
</dbReference>
<dbReference type="Pfam" id="PF00619">
    <property type="entry name" value="CARD"/>
    <property type="match status" value="1"/>
</dbReference>